<dbReference type="PATRIC" id="fig|1397.4.peg.4590"/>
<evidence type="ECO:0000313" key="2">
    <source>
        <dbReference type="Proteomes" id="UP000036045"/>
    </source>
</evidence>
<reference evidence="1 2" key="1">
    <citation type="submission" date="2015-05" db="EMBL/GenBank/DDBJ databases">
        <title>Whole genome sequence and identification of bacterial endophytes from Costus igneus.</title>
        <authorList>
            <person name="Lee Y.P."/>
            <person name="Gan H.M."/>
            <person name="Eng W."/>
            <person name="Wheatley M.S."/>
            <person name="Caraballo A."/>
            <person name="Polter S."/>
            <person name="Savka M.A."/>
            <person name="Hudson A.O."/>
        </authorList>
    </citation>
    <scope>NUCLEOTIDE SEQUENCE [LARGE SCALE GENOMIC DNA]</scope>
    <source>
        <strain evidence="1 2">RIT379</strain>
    </source>
</reference>
<keyword evidence="2" id="KW-1185">Reference proteome</keyword>
<dbReference type="EMBL" id="LDPH01000053">
    <property type="protein sequence ID" value="KLV16408.1"/>
    <property type="molecule type" value="Genomic_DNA"/>
</dbReference>
<sequence>MPFKRDGENQPKEVWQLAGCKVQNPTKWIPILKERVRNNTQLFPNGRIFLIVNAFHLRWSSIPLIGVFDSKICLA</sequence>
<organism evidence="1 2">
    <name type="scientific">Niallia circulans</name>
    <name type="common">Bacillus circulans</name>
    <dbReference type="NCBI Taxonomy" id="1397"/>
    <lineage>
        <taxon>Bacteria</taxon>
        <taxon>Bacillati</taxon>
        <taxon>Bacillota</taxon>
        <taxon>Bacilli</taxon>
        <taxon>Bacillales</taxon>
        <taxon>Bacillaceae</taxon>
        <taxon>Niallia</taxon>
    </lineage>
</organism>
<proteinExistence type="predicted"/>
<comment type="caution">
    <text evidence="1">The sequence shown here is derived from an EMBL/GenBank/DDBJ whole genome shotgun (WGS) entry which is preliminary data.</text>
</comment>
<gene>
    <name evidence="1" type="ORF">ABW02_25250</name>
</gene>
<name>A0A0J1HRP8_NIACI</name>
<dbReference type="AlphaFoldDB" id="A0A0J1HRP8"/>
<accession>A0A0J1HRP8</accession>
<protein>
    <submittedName>
        <fullName evidence="1">Uncharacterized protein</fullName>
    </submittedName>
</protein>
<dbReference type="Proteomes" id="UP000036045">
    <property type="component" value="Unassembled WGS sequence"/>
</dbReference>
<evidence type="ECO:0000313" key="1">
    <source>
        <dbReference type="EMBL" id="KLV16408.1"/>
    </source>
</evidence>